<evidence type="ECO:0000313" key="4">
    <source>
        <dbReference type="Proteomes" id="UP000247476"/>
    </source>
</evidence>
<dbReference type="InterPro" id="IPR000160">
    <property type="entry name" value="GGDEF_dom"/>
</dbReference>
<dbReference type="NCBIfam" id="TIGR00254">
    <property type="entry name" value="GGDEF"/>
    <property type="match status" value="1"/>
</dbReference>
<organism evidence="3 4">
    <name type="scientific">Paenibacillus flagellatus</name>
    <dbReference type="NCBI Taxonomy" id="2211139"/>
    <lineage>
        <taxon>Bacteria</taxon>
        <taxon>Bacillati</taxon>
        <taxon>Bacillota</taxon>
        <taxon>Bacilli</taxon>
        <taxon>Bacillales</taxon>
        <taxon>Paenibacillaceae</taxon>
        <taxon>Paenibacillus</taxon>
    </lineage>
</organism>
<dbReference type="InterPro" id="IPR035919">
    <property type="entry name" value="EAL_sf"/>
</dbReference>
<keyword evidence="4" id="KW-1185">Reference proteome</keyword>
<dbReference type="SUPFAM" id="SSF54631">
    <property type="entry name" value="CBS-domain pair"/>
    <property type="match status" value="1"/>
</dbReference>
<dbReference type="InterPro" id="IPR046342">
    <property type="entry name" value="CBS_dom_sf"/>
</dbReference>
<dbReference type="InterPro" id="IPR001633">
    <property type="entry name" value="EAL_dom"/>
</dbReference>
<gene>
    <name evidence="3" type="ORF">DLM86_00375</name>
</gene>
<evidence type="ECO:0000259" key="2">
    <source>
        <dbReference type="PROSITE" id="PS50887"/>
    </source>
</evidence>
<dbReference type="Gene3D" id="3.20.20.450">
    <property type="entry name" value="EAL domain"/>
    <property type="match status" value="1"/>
</dbReference>
<name>A0A2V5KDF8_9BACL</name>
<dbReference type="Pfam" id="PF00563">
    <property type="entry name" value="EAL"/>
    <property type="match status" value="1"/>
</dbReference>
<accession>A0A2V5KDF8</accession>
<dbReference type="GO" id="GO:0071111">
    <property type="term" value="F:cyclic-guanylate-specific phosphodiesterase activity"/>
    <property type="evidence" value="ECO:0007669"/>
    <property type="project" value="InterPro"/>
</dbReference>
<reference evidence="3 4" key="1">
    <citation type="submission" date="2018-05" db="EMBL/GenBank/DDBJ databases">
        <title>Paenibacillus flagellatus sp. nov., isolated from selenium mineral soil.</title>
        <authorList>
            <person name="Dai X."/>
        </authorList>
    </citation>
    <scope>NUCLEOTIDE SEQUENCE [LARGE SCALE GENOMIC DNA]</scope>
    <source>
        <strain evidence="3 4">DXL2</strain>
    </source>
</reference>
<dbReference type="InterPro" id="IPR043128">
    <property type="entry name" value="Rev_trsase/Diguanyl_cyclase"/>
</dbReference>
<dbReference type="CDD" id="cd01948">
    <property type="entry name" value="EAL"/>
    <property type="match status" value="1"/>
</dbReference>
<feature type="domain" description="EAL" evidence="1">
    <location>
        <begin position="160"/>
        <end position="410"/>
    </location>
</feature>
<dbReference type="PROSITE" id="PS50887">
    <property type="entry name" value="GGDEF"/>
    <property type="match status" value="2"/>
</dbReference>
<sequence length="750" mass="83420">MQMLTWSDRDLELIAFRMKQGAVGLIYLDIARFQELEELRGRLFCDRVIGSMKQALSELLPEWPSIFLQRTAGDDFFLYVGMERGLADAGRYALEIGLQIKRKLERHLAGLYGPDAPDLHLGGALLGPADDKDAGKAVYDAVKRAIRDARRTDGTDGGEQEARAARFLSILERQTIESVYQPIVSFVDGRAFGYEALTRGPRGTDFQSPLELFKFAEREGFLYSLDRLAREKAIAGCAGLAREQRVFINIPAQVIHDPEFTPGRTMKLLEERGLSPHNVVFEITERCSIEDFTTAKKILQHYRNQGYQIAIDDAGAGYSSLQAIAELQPDFIKVDRSLIHNIHKDKIKEHILETFVAFADKMNIRLIAEGIEQADDLHKLMQMGVHFGQGYLLAKPAAGIGPVDEGIAEQIRRRRQLRGANGFMTVGSIVSPIRTFGPETHISEVARFFKDNESEAGAVIVSDGAPVGLVMRERLFQQLAGQYGIPLYWNRPIGKLMDRSPLIVDEHVPIDQVSQMATARETSNLYDFVIITSADRFAGVASIRAILESITQVRIEVARIANPLTGLPGNQHIQMELGRRIADNGSFSVIYADLDFFKWFNDRYGFRKGDELIQFTADVLQEASSVCGMPDDFVGHIGGDDFIVMTKSGTPHRLCEEIIRRFDAGIVAFLDPAEPGQVVDREGRPVEADRVNISLSLIICECSSTLTAEYISTAAAKLKKRAKAHTGSVYYYERIGQPVANGEGQACGQP</sequence>
<evidence type="ECO:0000259" key="1">
    <source>
        <dbReference type="PROSITE" id="PS50883"/>
    </source>
</evidence>
<dbReference type="Proteomes" id="UP000247476">
    <property type="component" value="Unassembled WGS sequence"/>
</dbReference>
<dbReference type="Gene3D" id="3.30.70.270">
    <property type="match status" value="1"/>
</dbReference>
<dbReference type="Gene3D" id="3.10.580.10">
    <property type="entry name" value="CBS-domain"/>
    <property type="match status" value="1"/>
</dbReference>
<feature type="domain" description="GGDEF" evidence="2">
    <location>
        <begin position="21"/>
        <end position="166"/>
    </location>
</feature>
<dbReference type="PROSITE" id="PS50883">
    <property type="entry name" value="EAL"/>
    <property type="match status" value="1"/>
</dbReference>
<dbReference type="AlphaFoldDB" id="A0A2V5KDF8"/>
<feature type="domain" description="GGDEF" evidence="2">
    <location>
        <begin position="585"/>
        <end position="734"/>
    </location>
</feature>
<dbReference type="Pfam" id="PF00990">
    <property type="entry name" value="GGDEF"/>
    <property type="match status" value="1"/>
</dbReference>
<dbReference type="PANTHER" id="PTHR33121">
    <property type="entry name" value="CYCLIC DI-GMP PHOSPHODIESTERASE PDEF"/>
    <property type="match status" value="1"/>
</dbReference>
<dbReference type="SUPFAM" id="SSF55073">
    <property type="entry name" value="Nucleotide cyclase"/>
    <property type="match status" value="2"/>
</dbReference>
<protein>
    <submittedName>
        <fullName evidence="3">Diguanylate cyclase</fullName>
    </submittedName>
</protein>
<dbReference type="SMART" id="SM00267">
    <property type="entry name" value="GGDEF"/>
    <property type="match status" value="1"/>
</dbReference>
<dbReference type="PANTHER" id="PTHR33121:SF76">
    <property type="entry name" value="SIGNALING PROTEIN"/>
    <property type="match status" value="1"/>
</dbReference>
<dbReference type="SUPFAM" id="SSF141868">
    <property type="entry name" value="EAL domain-like"/>
    <property type="match status" value="1"/>
</dbReference>
<dbReference type="SMART" id="SM00052">
    <property type="entry name" value="EAL"/>
    <property type="match status" value="1"/>
</dbReference>
<dbReference type="InterPro" id="IPR050706">
    <property type="entry name" value="Cyclic-di-GMP_PDE-like"/>
</dbReference>
<dbReference type="InterPro" id="IPR029787">
    <property type="entry name" value="Nucleotide_cyclase"/>
</dbReference>
<comment type="caution">
    <text evidence="3">The sequence shown here is derived from an EMBL/GenBank/DDBJ whole genome shotgun (WGS) entry which is preliminary data.</text>
</comment>
<dbReference type="CDD" id="cd01949">
    <property type="entry name" value="GGDEF"/>
    <property type="match status" value="1"/>
</dbReference>
<proteinExistence type="predicted"/>
<dbReference type="EMBL" id="QJVJ01000001">
    <property type="protein sequence ID" value="PYI56942.1"/>
    <property type="molecule type" value="Genomic_DNA"/>
</dbReference>
<evidence type="ECO:0000313" key="3">
    <source>
        <dbReference type="EMBL" id="PYI56942.1"/>
    </source>
</evidence>